<protein>
    <submittedName>
        <fullName evidence="1">Uncharacterized protein</fullName>
    </submittedName>
</protein>
<reference evidence="1" key="1">
    <citation type="journal article" date="2014" name="BMC Genomics">
        <title>The Babesia bovis gene and promoter model: an update from full-length EST analysis.</title>
        <authorList>
            <person name="Yamagishi J."/>
            <person name="Wakaguri H."/>
            <person name="Yokoyama N."/>
            <person name="Yamashita R."/>
            <person name="Suzuki Y."/>
            <person name="Xuan X."/>
            <person name="Igarashi I."/>
        </authorList>
    </citation>
    <scope>NUCLEOTIDE SEQUENCE</scope>
    <source>
        <strain evidence="1">Texas</strain>
    </source>
</reference>
<dbReference type="EMBL" id="AK440927">
    <property type="protein sequence ID" value="BAN64721.1"/>
    <property type="molecule type" value="mRNA"/>
</dbReference>
<name>S6B6S8_BABBO</name>
<dbReference type="AlphaFoldDB" id="S6B6S8"/>
<evidence type="ECO:0000313" key="1">
    <source>
        <dbReference type="EMBL" id="BAN64721.1"/>
    </source>
</evidence>
<sequence>MKKCVRPESDNPYNIANINTPHIIETWSSPRIYCLKQILCKITTVTGPMLDI</sequence>
<proteinExistence type="evidence at transcript level"/>
<organism evidence="1">
    <name type="scientific">Babesia bovis</name>
    <dbReference type="NCBI Taxonomy" id="5865"/>
    <lineage>
        <taxon>Eukaryota</taxon>
        <taxon>Sar</taxon>
        <taxon>Alveolata</taxon>
        <taxon>Apicomplexa</taxon>
        <taxon>Aconoidasida</taxon>
        <taxon>Piroplasmida</taxon>
        <taxon>Babesiidae</taxon>
        <taxon>Babesia</taxon>
    </lineage>
</organism>
<accession>S6B6S8</accession>